<accession>A0AC60PQZ6</accession>
<keyword evidence="2" id="KW-1185">Reference proteome</keyword>
<dbReference type="EMBL" id="JABSTQ010010161">
    <property type="protein sequence ID" value="KAG0422958.1"/>
    <property type="molecule type" value="Genomic_DNA"/>
</dbReference>
<evidence type="ECO:0000313" key="2">
    <source>
        <dbReference type="Proteomes" id="UP000805193"/>
    </source>
</evidence>
<reference evidence="1 2" key="1">
    <citation type="journal article" date="2020" name="Cell">
        <title>Large-Scale Comparative Analyses of Tick Genomes Elucidate Their Genetic Diversity and Vector Capacities.</title>
        <authorList>
            <consortium name="Tick Genome and Microbiome Consortium (TIGMIC)"/>
            <person name="Jia N."/>
            <person name="Wang J."/>
            <person name="Shi W."/>
            <person name="Du L."/>
            <person name="Sun Y."/>
            <person name="Zhan W."/>
            <person name="Jiang J.F."/>
            <person name="Wang Q."/>
            <person name="Zhang B."/>
            <person name="Ji P."/>
            <person name="Bell-Sakyi L."/>
            <person name="Cui X.M."/>
            <person name="Yuan T.T."/>
            <person name="Jiang B.G."/>
            <person name="Yang W.F."/>
            <person name="Lam T.T."/>
            <person name="Chang Q.C."/>
            <person name="Ding S.J."/>
            <person name="Wang X.J."/>
            <person name="Zhu J.G."/>
            <person name="Ruan X.D."/>
            <person name="Zhao L."/>
            <person name="Wei J.T."/>
            <person name="Ye R.Z."/>
            <person name="Que T.C."/>
            <person name="Du C.H."/>
            <person name="Zhou Y.H."/>
            <person name="Cheng J.X."/>
            <person name="Dai P.F."/>
            <person name="Guo W.B."/>
            <person name="Han X.H."/>
            <person name="Huang E.J."/>
            <person name="Li L.F."/>
            <person name="Wei W."/>
            <person name="Gao Y.C."/>
            <person name="Liu J.Z."/>
            <person name="Shao H.Z."/>
            <person name="Wang X."/>
            <person name="Wang C.C."/>
            <person name="Yang T.C."/>
            <person name="Huo Q.B."/>
            <person name="Li W."/>
            <person name="Chen H.Y."/>
            <person name="Chen S.E."/>
            <person name="Zhou L.G."/>
            <person name="Ni X.B."/>
            <person name="Tian J.H."/>
            <person name="Sheng Y."/>
            <person name="Liu T."/>
            <person name="Pan Y.S."/>
            <person name="Xia L.Y."/>
            <person name="Li J."/>
            <person name="Zhao F."/>
            <person name="Cao W.C."/>
        </authorList>
    </citation>
    <scope>NUCLEOTIDE SEQUENCE [LARGE SCALE GENOMIC DNA]</scope>
    <source>
        <strain evidence="1">Iper-2018</strain>
    </source>
</reference>
<gene>
    <name evidence="1" type="ORF">HPB47_001244</name>
</gene>
<dbReference type="Proteomes" id="UP000805193">
    <property type="component" value="Unassembled WGS sequence"/>
</dbReference>
<protein>
    <submittedName>
        <fullName evidence="1">Uncharacterized protein</fullName>
    </submittedName>
</protein>
<organism evidence="1 2">
    <name type="scientific">Ixodes persulcatus</name>
    <name type="common">Taiga tick</name>
    <dbReference type="NCBI Taxonomy" id="34615"/>
    <lineage>
        <taxon>Eukaryota</taxon>
        <taxon>Metazoa</taxon>
        <taxon>Ecdysozoa</taxon>
        <taxon>Arthropoda</taxon>
        <taxon>Chelicerata</taxon>
        <taxon>Arachnida</taxon>
        <taxon>Acari</taxon>
        <taxon>Parasitiformes</taxon>
        <taxon>Ixodida</taxon>
        <taxon>Ixodoidea</taxon>
        <taxon>Ixodidae</taxon>
        <taxon>Ixodinae</taxon>
        <taxon>Ixodes</taxon>
    </lineage>
</organism>
<name>A0AC60PQZ6_IXOPE</name>
<evidence type="ECO:0000313" key="1">
    <source>
        <dbReference type="EMBL" id="KAG0422958.1"/>
    </source>
</evidence>
<sequence length="302" mass="33708">MKTKMKVADLKRELKARGLSTVGSKSELLDRFQAATAVPDDILIEVEWDETSPGSTGELSADPLLTPKICEADTGSLTDREEDFLSTSGTTFTSEGIQDSPLQRPPEGKITKQASHHSIEPVTGEQLKTNDGLPQISCKDCAAVAELRRIHKQEIEQLKERIGGLAERLQQAEADGNTLRQIQERLTSTEIQLKELTEWRAVLQDTGTRPLGSMGSANQELPIAISEKQLKGYNCHPANHLLPPTRAAKLTDRFPPVPDLRPHHWITGDFPRHPTALPSMEVMHVVHQVVRQQLEDMYRQRR</sequence>
<comment type="caution">
    <text evidence="1">The sequence shown here is derived from an EMBL/GenBank/DDBJ whole genome shotgun (WGS) entry which is preliminary data.</text>
</comment>
<proteinExistence type="predicted"/>